<reference evidence="6" key="1">
    <citation type="submission" date="2023-01" db="EMBL/GenBank/DDBJ databases">
        <title>Genome assembly of the deep-sea coral Lophelia pertusa.</title>
        <authorList>
            <person name="Herrera S."/>
            <person name="Cordes E."/>
        </authorList>
    </citation>
    <scope>NUCLEOTIDE SEQUENCE</scope>
    <source>
        <strain evidence="6">USNM1676648</strain>
        <tissue evidence="6">Polyp</tissue>
    </source>
</reference>
<comment type="similarity">
    <text evidence="1">Belongs to the bacterial ribosomal protein bL34 family.</text>
</comment>
<name>A0A9W9Z4V3_9CNID</name>
<evidence type="ECO:0000313" key="6">
    <source>
        <dbReference type="EMBL" id="KAJ7373793.1"/>
    </source>
</evidence>
<gene>
    <name evidence="6" type="ORF">OS493_009115</name>
</gene>
<evidence type="ECO:0000256" key="4">
    <source>
        <dbReference type="ARBA" id="ARBA00035274"/>
    </source>
</evidence>
<dbReference type="Gene3D" id="1.10.287.3980">
    <property type="match status" value="1"/>
</dbReference>
<evidence type="ECO:0000313" key="7">
    <source>
        <dbReference type="Proteomes" id="UP001163046"/>
    </source>
</evidence>
<dbReference type="AlphaFoldDB" id="A0A9W9Z4V3"/>
<dbReference type="EMBL" id="MU826829">
    <property type="protein sequence ID" value="KAJ7373793.1"/>
    <property type="molecule type" value="Genomic_DNA"/>
</dbReference>
<dbReference type="Pfam" id="PF00468">
    <property type="entry name" value="Ribosomal_L34"/>
    <property type="match status" value="1"/>
</dbReference>
<dbReference type="PANTHER" id="PTHR14503">
    <property type="entry name" value="MITOCHONDRIAL RIBOSOMAL PROTEIN 34 FAMILY MEMBER"/>
    <property type="match status" value="1"/>
</dbReference>
<evidence type="ECO:0000256" key="1">
    <source>
        <dbReference type="ARBA" id="ARBA00010111"/>
    </source>
</evidence>
<organism evidence="6 7">
    <name type="scientific">Desmophyllum pertusum</name>
    <dbReference type="NCBI Taxonomy" id="174260"/>
    <lineage>
        <taxon>Eukaryota</taxon>
        <taxon>Metazoa</taxon>
        <taxon>Cnidaria</taxon>
        <taxon>Anthozoa</taxon>
        <taxon>Hexacorallia</taxon>
        <taxon>Scleractinia</taxon>
        <taxon>Caryophylliina</taxon>
        <taxon>Caryophylliidae</taxon>
        <taxon>Desmophyllum</taxon>
    </lineage>
</organism>
<dbReference type="FunFam" id="1.10.287.3980:FF:000001">
    <property type="entry name" value="Mitochondrial ribosomal protein L34"/>
    <property type="match status" value="1"/>
</dbReference>
<dbReference type="InterPro" id="IPR000271">
    <property type="entry name" value="Ribosomal_bL34"/>
</dbReference>
<dbReference type="OrthoDB" id="431691at2759"/>
<accession>A0A9W9Z4V3</accession>
<dbReference type="NCBIfam" id="TIGR01030">
    <property type="entry name" value="rpmH_bact"/>
    <property type="match status" value="1"/>
</dbReference>
<dbReference type="HAMAP" id="MF_00391">
    <property type="entry name" value="Ribosomal_bL34"/>
    <property type="match status" value="1"/>
</dbReference>
<comment type="caution">
    <text evidence="6">The sequence shown here is derived from an EMBL/GenBank/DDBJ whole genome shotgun (WGS) entry which is preliminary data.</text>
</comment>
<evidence type="ECO:0000256" key="5">
    <source>
        <dbReference type="ARBA" id="ARBA00035434"/>
    </source>
</evidence>
<keyword evidence="2" id="KW-0689">Ribosomal protein</keyword>
<sequence>MLGDCYILPSREGKKTILDIPECTSSLLQEEARPRVYKMSWLGSVVSRTFSSASQLPGASFLLGRVFPIFQQPCRFVRYGMEYQPNNLQRKRKHGYLARLRTPAGRKILKRRREKGRKFLSH</sequence>
<keyword evidence="7" id="KW-1185">Reference proteome</keyword>
<proteinExistence type="inferred from homology"/>
<keyword evidence="3" id="KW-0687">Ribonucleoprotein</keyword>
<dbReference type="GO" id="GO:0005762">
    <property type="term" value="C:mitochondrial large ribosomal subunit"/>
    <property type="evidence" value="ECO:0007669"/>
    <property type="project" value="TreeGrafter"/>
</dbReference>
<evidence type="ECO:0000256" key="2">
    <source>
        <dbReference type="ARBA" id="ARBA00022980"/>
    </source>
</evidence>
<evidence type="ECO:0000256" key="3">
    <source>
        <dbReference type="ARBA" id="ARBA00023274"/>
    </source>
</evidence>
<dbReference type="Proteomes" id="UP001163046">
    <property type="component" value="Unassembled WGS sequence"/>
</dbReference>
<dbReference type="GO" id="GO:0006412">
    <property type="term" value="P:translation"/>
    <property type="evidence" value="ECO:0007669"/>
    <property type="project" value="InterPro"/>
</dbReference>
<dbReference type="GO" id="GO:0003735">
    <property type="term" value="F:structural constituent of ribosome"/>
    <property type="evidence" value="ECO:0007669"/>
    <property type="project" value="InterPro"/>
</dbReference>
<protein>
    <recommendedName>
        <fullName evidence="4">Large ribosomal subunit protein bL34m</fullName>
    </recommendedName>
    <alternativeName>
        <fullName evidence="5">39S ribosomal protein L34, mitochondrial</fullName>
    </alternativeName>
</protein>
<dbReference type="PANTHER" id="PTHR14503:SF4">
    <property type="entry name" value="LARGE RIBOSOMAL SUBUNIT PROTEIN BL34M"/>
    <property type="match status" value="1"/>
</dbReference>